<dbReference type="EMBL" id="JACRTD010000005">
    <property type="protein sequence ID" value="MBC8585552.1"/>
    <property type="molecule type" value="Genomic_DNA"/>
</dbReference>
<sequence length="97" mass="10498">MILNIQDYIKPELLVLIPVLYITGLAVKASKIKDSLIPSILGAVSITLAALWVFATTPMRLPQDLAMGIFISITQGILAAGASVFFNQLKKQAQKND</sequence>
<evidence type="ECO:0000313" key="2">
    <source>
        <dbReference type="EMBL" id="MBC8585552.1"/>
    </source>
</evidence>
<dbReference type="InterPro" id="IPR032111">
    <property type="entry name" value="Clostridium_phage_holin"/>
</dbReference>
<evidence type="ECO:0000256" key="1">
    <source>
        <dbReference type="SAM" id="Phobius"/>
    </source>
</evidence>
<name>A0A926ICU1_9FIRM</name>
<dbReference type="AlphaFoldDB" id="A0A926ICU1"/>
<accession>A0A926ICU1</accession>
<organism evidence="2 3">
    <name type="scientific">Youxingia wuxianensis</name>
    <dbReference type="NCBI Taxonomy" id="2763678"/>
    <lineage>
        <taxon>Bacteria</taxon>
        <taxon>Bacillati</taxon>
        <taxon>Bacillota</taxon>
        <taxon>Clostridia</taxon>
        <taxon>Eubacteriales</taxon>
        <taxon>Oscillospiraceae</taxon>
        <taxon>Youxingia</taxon>
    </lineage>
</organism>
<keyword evidence="1" id="KW-0812">Transmembrane</keyword>
<dbReference type="Pfam" id="PF16079">
    <property type="entry name" value="Phage_holin_5_2"/>
    <property type="match status" value="1"/>
</dbReference>
<reference evidence="2" key="1">
    <citation type="submission" date="2020-08" db="EMBL/GenBank/DDBJ databases">
        <title>Genome public.</title>
        <authorList>
            <person name="Liu C."/>
            <person name="Sun Q."/>
        </authorList>
    </citation>
    <scope>NUCLEOTIDE SEQUENCE</scope>
    <source>
        <strain evidence="2">NSJ-64</strain>
    </source>
</reference>
<keyword evidence="3" id="KW-1185">Reference proteome</keyword>
<comment type="caution">
    <text evidence="2">The sequence shown here is derived from an EMBL/GenBank/DDBJ whole genome shotgun (WGS) entry which is preliminary data.</text>
</comment>
<feature type="transmembrane region" description="Helical" evidence="1">
    <location>
        <begin position="36"/>
        <end position="55"/>
    </location>
</feature>
<gene>
    <name evidence="2" type="ORF">H8705_08145</name>
</gene>
<dbReference type="Proteomes" id="UP000623678">
    <property type="component" value="Unassembled WGS sequence"/>
</dbReference>
<keyword evidence="1" id="KW-1133">Transmembrane helix</keyword>
<protein>
    <submittedName>
        <fullName evidence="2">Phage holin family protein</fullName>
    </submittedName>
</protein>
<keyword evidence="1" id="KW-0472">Membrane</keyword>
<proteinExistence type="predicted"/>
<feature type="transmembrane region" description="Helical" evidence="1">
    <location>
        <begin position="67"/>
        <end position="86"/>
    </location>
</feature>
<evidence type="ECO:0000313" key="3">
    <source>
        <dbReference type="Proteomes" id="UP000623678"/>
    </source>
</evidence>